<accession>A0A445N1A3</accession>
<dbReference type="AlphaFoldDB" id="A0A445N1A3"/>
<evidence type="ECO:0000259" key="6">
    <source>
        <dbReference type="Pfam" id="PF02754"/>
    </source>
</evidence>
<dbReference type="SUPFAM" id="SSF54862">
    <property type="entry name" value="4Fe-4S ferredoxins"/>
    <property type="match status" value="1"/>
</dbReference>
<keyword evidence="3" id="KW-0560">Oxidoreductase</keyword>
<dbReference type="InterPro" id="IPR051460">
    <property type="entry name" value="HdrC_iron-sulfur_subunit"/>
</dbReference>
<reference evidence="8" key="1">
    <citation type="submission" date="2018-01" db="EMBL/GenBank/DDBJ databases">
        <authorList>
            <person name="Regsiter A."/>
            <person name="William W."/>
        </authorList>
    </citation>
    <scope>NUCLEOTIDE SEQUENCE</scope>
    <source>
        <strain evidence="8">TRIP AH-1</strain>
    </source>
</reference>
<dbReference type="PANTHER" id="PTHR43255">
    <property type="entry name" value="IRON-SULFUR-BINDING OXIDOREDUCTASE FADF-RELATED-RELATED"/>
    <property type="match status" value="1"/>
</dbReference>
<proteinExistence type="predicted"/>
<protein>
    <submittedName>
        <fullName evidence="8">Uncharacterized Fe-S oxidoreductase (Contains cysteine-rich region domain)</fullName>
    </submittedName>
</protein>
<keyword evidence="1" id="KW-0004">4Fe-4S</keyword>
<dbReference type="Pfam" id="PF13183">
    <property type="entry name" value="Fer4_8"/>
    <property type="match status" value="1"/>
</dbReference>
<dbReference type="InterPro" id="IPR017896">
    <property type="entry name" value="4Fe4S_Fe-S-bd"/>
</dbReference>
<feature type="domain" description="4Fe-4S ferredoxin-type" evidence="7">
    <location>
        <begin position="10"/>
        <end position="83"/>
    </location>
</feature>
<dbReference type="GO" id="GO:0016491">
    <property type="term" value="F:oxidoreductase activity"/>
    <property type="evidence" value="ECO:0007669"/>
    <property type="project" value="UniProtKB-KW"/>
</dbReference>
<evidence type="ECO:0000256" key="1">
    <source>
        <dbReference type="ARBA" id="ARBA00022485"/>
    </source>
</evidence>
<dbReference type="GO" id="GO:0051539">
    <property type="term" value="F:4 iron, 4 sulfur cluster binding"/>
    <property type="evidence" value="ECO:0007669"/>
    <property type="project" value="UniProtKB-KW"/>
</dbReference>
<dbReference type="PANTHER" id="PTHR43255:SF1">
    <property type="entry name" value="IRON-SULFUR-BINDING OXIDOREDUCTASE FADF-RELATED"/>
    <property type="match status" value="1"/>
</dbReference>
<evidence type="ECO:0000313" key="8">
    <source>
        <dbReference type="EMBL" id="SPD75441.1"/>
    </source>
</evidence>
<dbReference type="GO" id="GO:0046872">
    <property type="term" value="F:metal ion binding"/>
    <property type="evidence" value="ECO:0007669"/>
    <property type="project" value="UniProtKB-KW"/>
</dbReference>
<dbReference type="EMBL" id="OJIN01000204">
    <property type="protein sequence ID" value="SPD75441.1"/>
    <property type="molecule type" value="Genomic_DNA"/>
</dbReference>
<dbReference type="GO" id="GO:0005886">
    <property type="term" value="C:plasma membrane"/>
    <property type="evidence" value="ECO:0007669"/>
    <property type="project" value="TreeGrafter"/>
</dbReference>
<dbReference type="Pfam" id="PF02754">
    <property type="entry name" value="CCG"/>
    <property type="match status" value="2"/>
</dbReference>
<evidence type="ECO:0000256" key="4">
    <source>
        <dbReference type="ARBA" id="ARBA00023004"/>
    </source>
</evidence>
<name>A0A445N1A3_9BACT</name>
<dbReference type="InterPro" id="IPR004017">
    <property type="entry name" value="Cys_rich_dom"/>
</dbReference>
<evidence type="ECO:0000259" key="7">
    <source>
        <dbReference type="Pfam" id="PF13183"/>
    </source>
</evidence>
<evidence type="ECO:0000256" key="3">
    <source>
        <dbReference type="ARBA" id="ARBA00023002"/>
    </source>
</evidence>
<feature type="domain" description="Cysteine-rich" evidence="6">
    <location>
        <begin position="148"/>
        <end position="233"/>
    </location>
</feature>
<sequence length="389" mass="43674">MALIDFKENIDRCLKCGACLYGYNTWMPSCPSGERYGFMSYYARGRLDMAYGLLAKQINWNAKLNHILYSCADCKTCENACTEQTSVKNLDIILEMKREAVERGSVPVEIRDFLENVYHFGNPYGKPRQKRGAWAEGLNIETYAGQEYLFYVGCVGSYDDVGQKSAISFSQVMLKAGVSFGILSEKELCDGNEVNRLGETGLFEDLAGKNISLFKDLKVSKIVTISPHSYNALKNEYPRLGGDFEVYHSSQLLRDLIHENRIKFSSELNYKATYHDPCWLGRRNDIYDAPRQVLESVPGLDLVEMKRNRVYSFCCGGGGGNFFSDMIGSGGEMAPSRRRVREAMETEASVLAVACPICAVMFEDAIKSEKAEDKLIVKNISEIVHDMTG</sequence>
<evidence type="ECO:0000256" key="5">
    <source>
        <dbReference type="ARBA" id="ARBA00023014"/>
    </source>
</evidence>
<feature type="domain" description="Cysteine-rich" evidence="6">
    <location>
        <begin position="273"/>
        <end position="362"/>
    </location>
</feature>
<evidence type="ECO:0000256" key="2">
    <source>
        <dbReference type="ARBA" id="ARBA00022723"/>
    </source>
</evidence>
<gene>
    <name evidence="8" type="ORF">PITCH_A600002</name>
</gene>
<keyword evidence="5" id="KW-0411">Iron-sulfur</keyword>
<keyword evidence="4" id="KW-0408">Iron</keyword>
<keyword evidence="2" id="KW-0479">Metal-binding</keyword>
<organism evidence="8">
    <name type="scientific">uncultured Desulfobacterium sp</name>
    <dbReference type="NCBI Taxonomy" id="201089"/>
    <lineage>
        <taxon>Bacteria</taxon>
        <taxon>Pseudomonadati</taxon>
        <taxon>Thermodesulfobacteriota</taxon>
        <taxon>Desulfobacteria</taxon>
        <taxon>Desulfobacterales</taxon>
        <taxon>Desulfobacteriaceae</taxon>
        <taxon>Desulfobacterium</taxon>
        <taxon>environmental samples</taxon>
    </lineage>
</organism>